<dbReference type="GO" id="GO:0017000">
    <property type="term" value="P:antibiotic biosynthetic process"/>
    <property type="evidence" value="ECO:0007669"/>
    <property type="project" value="UniProtKB-KW"/>
</dbReference>
<keyword evidence="3" id="KW-0408">Iron</keyword>
<evidence type="ECO:0000259" key="5">
    <source>
        <dbReference type="Pfam" id="PF02668"/>
    </source>
</evidence>
<comment type="cofactor">
    <cofactor evidence="1">
        <name>Fe(2+)</name>
        <dbReference type="ChEBI" id="CHEBI:29033"/>
    </cofactor>
</comment>
<keyword evidence="4" id="KW-0045">Antibiotic biosynthesis</keyword>
<evidence type="ECO:0000313" key="7">
    <source>
        <dbReference type="Proteomes" id="UP001144096"/>
    </source>
</evidence>
<accession>A0A9X2SMN1</accession>
<dbReference type="GO" id="GO:0051213">
    <property type="term" value="F:dioxygenase activity"/>
    <property type="evidence" value="ECO:0007669"/>
    <property type="project" value="UniProtKB-KW"/>
</dbReference>
<dbReference type="PANTHER" id="PTHR10696">
    <property type="entry name" value="GAMMA-BUTYROBETAINE HYDROXYLASE-RELATED"/>
    <property type="match status" value="1"/>
</dbReference>
<keyword evidence="6" id="KW-0223">Dioxygenase</keyword>
<name>A0A9X2SMN1_9PSEU</name>
<dbReference type="Proteomes" id="UP001144096">
    <property type="component" value="Unassembled WGS sequence"/>
</dbReference>
<sequence length="309" mass="33692">MTDEKLSHGGTTLTVLSATRAELPDRRAEIEAACLRDGAVVVRGLGVAEPADLHEVVSGFGAPLDSYRGGNTPRKSLADGVFTSTEYPAQFEISLHNELSYAAAAPRRLYFACLLAAETGGATPVCDGRALLADLEPAVRHRFEDKGVRYHQLLHGGHGFGKSWQETFESDDRAVVESFLAASRATWSWTREGGLRVAQNRPGVRRHPETGEPAWFNQAEQWHPSSLPAEAAEAMLALAGVEEDLPQWVTYGDGTRIPDADLAQVRAAAERNKLVRPWRAGEVLFVDNVLALHGRSPYTGRRRVTVAMT</sequence>
<dbReference type="InterPro" id="IPR050411">
    <property type="entry name" value="AlphaKG_dependent_hydroxylases"/>
</dbReference>
<evidence type="ECO:0000256" key="4">
    <source>
        <dbReference type="ARBA" id="ARBA00023194"/>
    </source>
</evidence>
<dbReference type="EMBL" id="JAMXQV010000012">
    <property type="protein sequence ID" value="MCR6485755.1"/>
    <property type="molecule type" value="Genomic_DNA"/>
</dbReference>
<comment type="caution">
    <text evidence="6">The sequence shown here is derived from an EMBL/GenBank/DDBJ whole genome shotgun (WGS) entry which is preliminary data.</text>
</comment>
<dbReference type="RefSeq" id="WP_257922337.1">
    <property type="nucleotide sequence ID" value="NZ_JAMXQV010000012.1"/>
</dbReference>
<gene>
    <name evidence="6" type="ORF">M8542_23300</name>
</gene>
<dbReference type="PANTHER" id="PTHR10696:SF56">
    <property type="entry name" value="TAUD_TFDA-LIKE DOMAIN-CONTAINING PROTEIN"/>
    <property type="match status" value="1"/>
</dbReference>
<dbReference type="InterPro" id="IPR003819">
    <property type="entry name" value="TauD/TfdA-like"/>
</dbReference>
<reference evidence="6" key="1">
    <citation type="submission" date="2022-06" db="EMBL/GenBank/DDBJ databases">
        <title>Amycolatopsis iheyaensis sp. nov., a new species of the genus Amycolatopsis isolated from soil in Iheya island, Japan.</title>
        <authorList>
            <person name="Ngamcharungchit C."/>
            <person name="Kanto H."/>
            <person name="Take A."/>
            <person name="Intra B."/>
            <person name="Matsumoto A."/>
            <person name="Panbangred W."/>
            <person name="Inahashi Y."/>
        </authorList>
    </citation>
    <scope>NUCLEOTIDE SEQUENCE</scope>
    <source>
        <strain evidence="6">OK19-0408</strain>
    </source>
</reference>
<evidence type="ECO:0000256" key="2">
    <source>
        <dbReference type="ARBA" id="ARBA00023002"/>
    </source>
</evidence>
<keyword evidence="7" id="KW-1185">Reference proteome</keyword>
<evidence type="ECO:0000256" key="3">
    <source>
        <dbReference type="ARBA" id="ARBA00023004"/>
    </source>
</evidence>
<evidence type="ECO:0000256" key="1">
    <source>
        <dbReference type="ARBA" id="ARBA00001954"/>
    </source>
</evidence>
<feature type="domain" description="TauD/TfdA-like" evidence="5">
    <location>
        <begin position="22"/>
        <end position="307"/>
    </location>
</feature>
<dbReference type="AlphaFoldDB" id="A0A9X2SMN1"/>
<dbReference type="Pfam" id="PF02668">
    <property type="entry name" value="TauD"/>
    <property type="match status" value="1"/>
</dbReference>
<dbReference type="InterPro" id="IPR042098">
    <property type="entry name" value="TauD-like_sf"/>
</dbReference>
<proteinExistence type="predicted"/>
<protein>
    <submittedName>
        <fullName evidence="6">TauD/TfdA family dioxygenase</fullName>
    </submittedName>
</protein>
<organism evidence="6 7">
    <name type="scientific">Amycolatopsis iheyensis</name>
    <dbReference type="NCBI Taxonomy" id="2945988"/>
    <lineage>
        <taxon>Bacteria</taxon>
        <taxon>Bacillati</taxon>
        <taxon>Actinomycetota</taxon>
        <taxon>Actinomycetes</taxon>
        <taxon>Pseudonocardiales</taxon>
        <taxon>Pseudonocardiaceae</taxon>
        <taxon>Amycolatopsis</taxon>
    </lineage>
</organism>
<keyword evidence="2" id="KW-0560">Oxidoreductase</keyword>
<evidence type="ECO:0000313" key="6">
    <source>
        <dbReference type="EMBL" id="MCR6485755.1"/>
    </source>
</evidence>
<dbReference type="SUPFAM" id="SSF51197">
    <property type="entry name" value="Clavaminate synthase-like"/>
    <property type="match status" value="1"/>
</dbReference>
<dbReference type="Gene3D" id="3.60.130.10">
    <property type="entry name" value="Clavaminate synthase-like"/>
    <property type="match status" value="1"/>
</dbReference>